<feature type="binding site" evidence="9">
    <location>
        <position position="9"/>
    </location>
    <ligand>
        <name>substrate</name>
    </ligand>
</feature>
<evidence type="ECO:0000256" key="3">
    <source>
        <dbReference type="ARBA" id="ARBA00022695"/>
    </source>
</evidence>
<dbReference type="Gene3D" id="3.40.50.620">
    <property type="entry name" value="HUPs"/>
    <property type="match status" value="1"/>
</dbReference>
<keyword evidence="5 9" id="KW-0067">ATP-binding</keyword>
<evidence type="ECO:0000256" key="2">
    <source>
        <dbReference type="ARBA" id="ARBA00022679"/>
    </source>
</evidence>
<dbReference type="HAMAP" id="MF_00151">
    <property type="entry name" value="PPAT_bact"/>
    <property type="match status" value="1"/>
</dbReference>
<dbReference type="NCBIfam" id="TIGR00125">
    <property type="entry name" value="cyt_tran_rel"/>
    <property type="match status" value="1"/>
</dbReference>
<comment type="pathway">
    <text evidence="9">Cofactor biosynthesis; coenzyme A biosynthesis; CoA from (R)-pantothenate: step 4/5.</text>
</comment>
<feature type="binding site" evidence="9">
    <location>
        <begin position="123"/>
        <end position="129"/>
    </location>
    <ligand>
        <name>ATP</name>
        <dbReference type="ChEBI" id="CHEBI:30616"/>
    </ligand>
</feature>
<comment type="caution">
    <text evidence="11">The sequence shown here is derived from an EMBL/GenBank/DDBJ whole genome shotgun (WGS) entry which is preliminary data.</text>
</comment>
<feature type="binding site" evidence="9">
    <location>
        <position position="41"/>
    </location>
    <ligand>
        <name>substrate</name>
    </ligand>
</feature>
<evidence type="ECO:0000256" key="8">
    <source>
        <dbReference type="ARBA" id="ARBA00029346"/>
    </source>
</evidence>
<evidence type="ECO:0000256" key="5">
    <source>
        <dbReference type="ARBA" id="ARBA00022840"/>
    </source>
</evidence>
<feature type="binding site" evidence="9">
    <location>
        <position position="98"/>
    </location>
    <ligand>
        <name>ATP</name>
        <dbReference type="ChEBI" id="CHEBI:30616"/>
    </ligand>
</feature>
<feature type="binding site" evidence="9">
    <location>
        <position position="17"/>
    </location>
    <ligand>
        <name>ATP</name>
        <dbReference type="ChEBI" id="CHEBI:30616"/>
    </ligand>
</feature>
<dbReference type="GO" id="GO:0005737">
    <property type="term" value="C:cytoplasm"/>
    <property type="evidence" value="ECO:0007669"/>
    <property type="project" value="UniProtKB-SubCell"/>
</dbReference>
<dbReference type="PANTHER" id="PTHR21342">
    <property type="entry name" value="PHOSPHOPANTETHEINE ADENYLYLTRANSFERASE"/>
    <property type="match status" value="1"/>
</dbReference>
<dbReference type="GO" id="GO:0004595">
    <property type="term" value="F:pantetheine-phosphate adenylyltransferase activity"/>
    <property type="evidence" value="ECO:0007669"/>
    <property type="project" value="UniProtKB-UniRule"/>
</dbReference>
<dbReference type="AlphaFoldDB" id="A0A3E2B158"/>
<evidence type="ECO:0000259" key="10">
    <source>
        <dbReference type="Pfam" id="PF01467"/>
    </source>
</evidence>
<feature type="binding site" evidence="9">
    <location>
        <position position="73"/>
    </location>
    <ligand>
        <name>substrate</name>
    </ligand>
</feature>
<dbReference type="EMBL" id="QQRQ01000031">
    <property type="protein sequence ID" value="RFT05742.1"/>
    <property type="molecule type" value="Genomic_DNA"/>
</dbReference>
<dbReference type="Pfam" id="PF01467">
    <property type="entry name" value="CTP_transf_like"/>
    <property type="match status" value="1"/>
</dbReference>
<proteinExistence type="inferred from homology"/>
<comment type="catalytic activity">
    <reaction evidence="8 9">
        <text>(R)-4'-phosphopantetheine + ATP + H(+) = 3'-dephospho-CoA + diphosphate</text>
        <dbReference type="Rhea" id="RHEA:19801"/>
        <dbReference type="ChEBI" id="CHEBI:15378"/>
        <dbReference type="ChEBI" id="CHEBI:30616"/>
        <dbReference type="ChEBI" id="CHEBI:33019"/>
        <dbReference type="ChEBI" id="CHEBI:57328"/>
        <dbReference type="ChEBI" id="CHEBI:61723"/>
        <dbReference type="EC" id="2.7.7.3"/>
    </reaction>
</comment>
<dbReference type="RefSeq" id="WP_021920269.1">
    <property type="nucleotide sequence ID" value="NZ_CAKXKJ010000021.1"/>
</dbReference>
<dbReference type="InterPro" id="IPR001980">
    <property type="entry name" value="PPAT"/>
</dbReference>
<organism evidence="11 12">
    <name type="scientific">Evtepia gabavorous</name>
    <dbReference type="NCBI Taxonomy" id="2211183"/>
    <lineage>
        <taxon>Bacteria</taxon>
        <taxon>Bacillati</taxon>
        <taxon>Bacillota</taxon>
        <taxon>Clostridia</taxon>
        <taxon>Eubacteriales</taxon>
        <taxon>Evtepia</taxon>
    </lineage>
</organism>
<keyword evidence="4 9" id="KW-0547">Nucleotide-binding</keyword>
<feature type="site" description="Transition state stabilizer" evidence="9">
    <location>
        <position position="17"/>
    </location>
</feature>
<dbReference type="PANTHER" id="PTHR21342:SF1">
    <property type="entry name" value="PHOSPHOPANTETHEINE ADENYLYLTRANSFERASE"/>
    <property type="match status" value="1"/>
</dbReference>
<name>A0A3E2B158_9FIRM</name>
<feature type="binding site" evidence="9">
    <location>
        <begin position="88"/>
        <end position="90"/>
    </location>
    <ligand>
        <name>ATP</name>
        <dbReference type="ChEBI" id="CHEBI:30616"/>
    </ligand>
</feature>
<dbReference type="SUPFAM" id="SSF52374">
    <property type="entry name" value="Nucleotidylyl transferase"/>
    <property type="match status" value="1"/>
</dbReference>
<feature type="binding site" evidence="9">
    <location>
        <position position="87"/>
    </location>
    <ligand>
        <name>substrate</name>
    </ligand>
</feature>
<evidence type="ECO:0000256" key="1">
    <source>
        <dbReference type="ARBA" id="ARBA00022490"/>
    </source>
</evidence>
<reference evidence="11 12" key="1">
    <citation type="submission" date="2018-07" db="EMBL/GenBank/DDBJ databases">
        <title>GABA Modulating Bacteria of the Human Gut Microbiota.</title>
        <authorList>
            <person name="Strandwitz P."/>
            <person name="Kim K.H."/>
            <person name="Terekhova D."/>
            <person name="Liu J.K."/>
            <person name="Sharma A."/>
            <person name="Levering J."/>
            <person name="Mcdonald D."/>
            <person name="Dietrich D."/>
            <person name="Ramadhar T.R."/>
            <person name="Lekbua A."/>
            <person name="Mroue N."/>
            <person name="Liston C."/>
            <person name="Stewart E.J."/>
            <person name="Dubin M.J."/>
            <person name="Zengler K."/>
            <person name="Knight R."/>
            <person name="Gilbert J.A."/>
            <person name="Clardy J."/>
            <person name="Lewis K."/>
        </authorList>
    </citation>
    <scope>NUCLEOTIDE SEQUENCE [LARGE SCALE GENOMIC DNA]</scope>
    <source>
        <strain evidence="11 12">KLE1738</strain>
    </source>
</reference>
<dbReference type="Proteomes" id="UP000260649">
    <property type="component" value="Unassembled WGS sequence"/>
</dbReference>
<dbReference type="GO" id="GO:0015937">
    <property type="term" value="P:coenzyme A biosynthetic process"/>
    <property type="evidence" value="ECO:0007669"/>
    <property type="project" value="UniProtKB-UniRule"/>
</dbReference>
<dbReference type="PRINTS" id="PR01020">
    <property type="entry name" value="LPSBIOSNTHSS"/>
</dbReference>
<dbReference type="InterPro" id="IPR014729">
    <property type="entry name" value="Rossmann-like_a/b/a_fold"/>
</dbReference>
<dbReference type="CDD" id="cd02163">
    <property type="entry name" value="PPAT"/>
    <property type="match status" value="1"/>
</dbReference>
<evidence type="ECO:0000256" key="7">
    <source>
        <dbReference type="ARBA" id="ARBA00022993"/>
    </source>
</evidence>
<dbReference type="InterPro" id="IPR004821">
    <property type="entry name" value="Cyt_trans-like"/>
</dbReference>
<keyword evidence="1 9" id="KW-0963">Cytoplasm</keyword>
<comment type="cofactor">
    <cofactor evidence="9">
        <name>Mg(2+)</name>
        <dbReference type="ChEBI" id="CHEBI:18420"/>
    </cofactor>
</comment>
<dbReference type="UniPathway" id="UPA00241">
    <property type="reaction ID" value="UER00355"/>
</dbReference>
<comment type="function">
    <text evidence="9">Reversibly transfers an adenylyl group from ATP to 4'-phosphopantetheine, yielding dephospho-CoA (dPCoA) and pyrophosphate.</text>
</comment>
<gene>
    <name evidence="9" type="primary">coaD</name>
    <name evidence="11" type="ORF">DV520_11075</name>
</gene>
<evidence type="ECO:0000313" key="12">
    <source>
        <dbReference type="Proteomes" id="UP000260649"/>
    </source>
</evidence>
<keyword evidence="7 9" id="KW-0173">Coenzyme A biosynthesis</keyword>
<dbReference type="GO" id="GO:0005524">
    <property type="term" value="F:ATP binding"/>
    <property type="evidence" value="ECO:0007669"/>
    <property type="project" value="UniProtKB-KW"/>
</dbReference>
<keyword evidence="6 9" id="KW-0460">Magnesium</keyword>
<comment type="subunit">
    <text evidence="9">Homohexamer.</text>
</comment>
<feature type="binding site" evidence="9">
    <location>
        <begin position="9"/>
        <end position="10"/>
    </location>
    <ligand>
        <name>ATP</name>
        <dbReference type="ChEBI" id="CHEBI:30616"/>
    </ligand>
</feature>
<keyword evidence="3 9" id="KW-0548">Nucleotidyltransferase</keyword>
<dbReference type="EC" id="2.7.7.3" evidence="9"/>
<dbReference type="OrthoDB" id="9806661at2"/>
<feature type="domain" description="Cytidyltransferase-like" evidence="10">
    <location>
        <begin position="5"/>
        <end position="131"/>
    </location>
</feature>
<keyword evidence="2 9" id="KW-0808">Transferase</keyword>
<dbReference type="GeneID" id="97996275"/>
<evidence type="ECO:0000256" key="4">
    <source>
        <dbReference type="ARBA" id="ARBA00022741"/>
    </source>
</evidence>
<evidence type="ECO:0000313" key="11">
    <source>
        <dbReference type="EMBL" id="RFT05742.1"/>
    </source>
</evidence>
<sequence>MKTAIYPGSFDPVTLGHINIIKRAAVAFDKVIVCVMVNSEKNGGLFTPEERIDLMRKSIQVSNVEFDVNYGLVAEYAKAKGARVLVKGLRAVSDFEQEVQMAMINSKINPDLDTVFFPSSEKYTYLSSSVAKELARYHANLDEFLPREIIDDVKNKLEIRSDECDGRQR</sequence>
<evidence type="ECO:0000256" key="9">
    <source>
        <dbReference type="HAMAP-Rule" id="MF_00151"/>
    </source>
</evidence>
<comment type="similarity">
    <text evidence="9">Belongs to the bacterial CoaD family.</text>
</comment>
<protein>
    <recommendedName>
        <fullName evidence="9">Phosphopantetheine adenylyltransferase</fullName>
        <ecNumber evidence="9">2.7.7.3</ecNumber>
    </recommendedName>
    <alternativeName>
        <fullName evidence="9">Dephospho-CoA pyrophosphorylase</fullName>
    </alternativeName>
    <alternativeName>
        <fullName evidence="9">Pantetheine-phosphate adenylyltransferase</fullName>
        <shortName evidence="9">PPAT</shortName>
    </alternativeName>
</protein>
<dbReference type="NCBIfam" id="TIGR01510">
    <property type="entry name" value="coaD_prev_kdtB"/>
    <property type="match status" value="1"/>
</dbReference>
<accession>A0A3E2B158</accession>
<evidence type="ECO:0000256" key="6">
    <source>
        <dbReference type="ARBA" id="ARBA00022842"/>
    </source>
</evidence>
<keyword evidence="12" id="KW-1185">Reference proteome</keyword>
<comment type="subcellular location">
    <subcellularLocation>
        <location evidence="9">Cytoplasm</location>
    </subcellularLocation>
</comment>